<proteinExistence type="inferred from homology"/>
<keyword evidence="2" id="KW-0732">Signal</keyword>
<name>A0A6L8LPZ3_9VIBR</name>
<dbReference type="InterPro" id="IPR001638">
    <property type="entry name" value="Solute-binding_3/MltF_N"/>
</dbReference>
<dbReference type="Proteomes" id="UP000478571">
    <property type="component" value="Unassembled WGS sequence"/>
</dbReference>
<dbReference type="PANTHER" id="PTHR35936">
    <property type="entry name" value="MEMBRANE-BOUND LYTIC MUREIN TRANSGLYCOSYLASE F"/>
    <property type="match status" value="1"/>
</dbReference>
<dbReference type="RefSeq" id="WP_160926383.1">
    <property type="nucleotide sequence ID" value="NZ_WWEU01000001.1"/>
</dbReference>
<accession>A0A6L8LPZ3</accession>
<dbReference type="SUPFAM" id="SSF53850">
    <property type="entry name" value="Periplasmic binding protein-like II"/>
    <property type="match status" value="1"/>
</dbReference>
<evidence type="ECO:0000256" key="2">
    <source>
        <dbReference type="ARBA" id="ARBA00022729"/>
    </source>
</evidence>
<dbReference type="EMBL" id="WWEU01000001">
    <property type="protein sequence ID" value="MYM57925.1"/>
    <property type="molecule type" value="Genomic_DNA"/>
</dbReference>
<evidence type="ECO:0000256" key="1">
    <source>
        <dbReference type="ARBA" id="ARBA00010333"/>
    </source>
</evidence>
<feature type="domain" description="Solute-binding protein family 3/N-terminal" evidence="3">
    <location>
        <begin position="33"/>
        <end position="255"/>
    </location>
</feature>
<evidence type="ECO:0000259" key="3">
    <source>
        <dbReference type="Pfam" id="PF00497"/>
    </source>
</evidence>
<organism evidence="4 5">
    <name type="scientific">Vibrio tetraodonis subsp. pristinus</name>
    <dbReference type="NCBI Taxonomy" id="2695891"/>
    <lineage>
        <taxon>Bacteria</taxon>
        <taxon>Pseudomonadati</taxon>
        <taxon>Pseudomonadota</taxon>
        <taxon>Gammaproteobacteria</taxon>
        <taxon>Vibrionales</taxon>
        <taxon>Vibrionaceae</taxon>
        <taxon>Vibrio</taxon>
    </lineage>
</organism>
<comment type="caution">
    <text evidence="4">The sequence shown here is derived from an EMBL/GenBank/DDBJ whole genome shotgun (WGS) entry which is preliminary data.</text>
</comment>
<gene>
    <name evidence="4" type="ORF">GTG28_01695</name>
</gene>
<keyword evidence="5" id="KW-1185">Reference proteome</keyword>
<reference evidence="4 5" key="1">
    <citation type="submission" date="2020-01" db="EMBL/GenBank/DDBJ databases">
        <title>Draft Genome Sequence of Vibrio sp. strain OCN044, Isolated from a Healthy Coral at Palmyra Atoll.</title>
        <authorList>
            <person name="Videau P."/>
            <person name="Loughran R."/>
            <person name="Esquivel A."/>
            <person name="Deadmond M."/>
            <person name="Paddock B.E."/>
            <person name="Saw J.H."/>
            <person name="Ushijima B."/>
        </authorList>
    </citation>
    <scope>NUCLEOTIDE SEQUENCE [LARGE SCALE GENOMIC DNA]</scope>
    <source>
        <strain evidence="4 5">OCN044</strain>
    </source>
</reference>
<protein>
    <submittedName>
        <fullName evidence="4">Transporter substrate-binding domain-containing protein</fullName>
    </submittedName>
</protein>
<dbReference type="Pfam" id="PF00497">
    <property type="entry name" value="SBP_bac_3"/>
    <property type="match status" value="1"/>
</dbReference>
<dbReference type="Gene3D" id="3.40.190.10">
    <property type="entry name" value="Periplasmic binding protein-like II"/>
    <property type="match status" value="2"/>
</dbReference>
<evidence type="ECO:0000313" key="4">
    <source>
        <dbReference type="EMBL" id="MYM57925.1"/>
    </source>
</evidence>
<sequence length="256" mass="28985">MMPKVLSLILFLFVATGPVKGNQVILSADLWCPYTCEPSADDKGILVDAIDSILQQSGHQLDYQLVNWARAIKMTRSGKYDGIVGAYISDAPDFVFHTEPIQISKMCFFVKKDDPWKYFGKDTLKDRKISVVNAYSYGEYFDDYIVKNHNQGDKSIVQISGMDITKTRVEQLKSDQIDTVLEDWRVFPYNVATYKKNSDSQWKAEFKSAGCLPGEGLFIALSPNRDTSKDYAEIINQGLKQLADSGKLNEIISRYE</sequence>
<evidence type="ECO:0000313" key="5">
    <source>
        <dbReference type="Proteomes" id="UP000478571"/>
    </source>
</evidence>
<dbReference type="PANTHER" id="PTHR35936:SF25">
    <property type="entry name" value="ABC TRANSPORTER SUBSTRATE-BINDING PROTEIN"/>
    <property type="match status" value="1"/>
</dbReference>
<comment type="similarity">
    <text evidence="1">Belongs to the bacterial solute-binding protein 3 family.</text>
</comment>
<dbReference type="AlphaFoldDB" id="A0A6L8LPZ3"/>